<evidence type="ECO:0000259" key="3">
    <source>
        <dbReference type="Pfam" id="PF17898"/>
    </source>
</evidence>
<keyword evidence="2" id="KW-0732">Signal</keyword>
<dbReference type="Proteomes" id="UP000076476">
    <property type="component" value="Unassembled WGS sequence"/>
</dbReference>
<dbReference type="Pfam" id="PF17898">
    <property type="entry name" value="GerD"/>
    <property type="match status" value="1"/>
</dbReference>
<feature type="compositionally biased region" description="Gly residues" evidence="1">
    <location>
        <begin position="186"/>
        <end position="200"/>
    </location>
</feature>
<dbReference type="EMBL" id="LWBR01000013">
    <property type="protein sequence ID" value="KZN96939.1"/>
    <property type="molecule type" value="Genomic_DNA"/>
</dbReference>
<sequence length="200" mass="22796">MRGRNCSLLIMMLIWMIVAGCADRQQSEPMNYDETKKMVVDILKSDEGKKAVQEIMKDEEVQRNLILDQKTVNNTIEKTLTSEKGKEFWKNTFEDTKFAEGFAKTLQTEHEKVIKRLMKDPEYQGMLMDVLKNPQMEEELLKVLKSKEYRQYLQQQITDVLSSPLFQPKIEEALLKAAQQAQSKQQGGGSSGNEGGGGGQ</sequence>
<dbReference type="AlphaFoldDB" id="A0A164ANT1"/>
<comment type="caution">
    <text evidence="4">The sequence shown here is derived from an EMBL/GenBank/DDBJ whole genome shotgun (WGS) entry which is preliminary data.</text>
</comment>
<dbReference type="InterPro" id="IPR041262">
    <property type="entry name" value="GerD_central"/>
</dbReference>
<name>A0A164ANT1_9BACI</name>
<feature type="domain" description="Spore germination GerD central core" evidence="3">
    <location>
        <begin position="65"/>
        <end position="178"/>
    </location>
</feature>
<reference evidence="4 5" key="1">
    <citation type="submission" date="2016-04" db="EMBL/GenBank/DDBJ databases">
        <title>Draft genome sequence of Aeribacillus pallidus 8m3 from petroleum reservoir.</title>
        <authorList>
            <person name="Poltaraus A.B."/>
            <person name="Nazina T.N."/>
            <person name="Tourova T.P."/>
            <person name="Malakho S.M."/>
            <person name="Korshunova A.V."/>
            <person name="Sokolova D.S."/>
        </authorList>
    </citation>
    <scope>NUCLEOTIDE SEQUENCE [LARGE SCALE GENOMIC DNA]</scope>
    <source>
        <strain evidence="4 5">8m3</strain>
    </source>
</reference>
<dbReference type="PROSITE" id="PS51257">
    <property type="entry name" value="PROKAR_LIPOPROTEIN"/>
    <property type="match status" value="1"/>
</dbReference>
<feature type="region of interest" description="Disordered" evidence="1">
    <location>
        <begin position="176"/>
        <end position="200"/>
    </location>
</feature>
<dbReference type="NCBIfam" id="NF040801">
    <property type="entry name" value="spore_GerD"/>
    <property type="match status" value="1"/>
</dbReference>
<gene>
    <name evidence="4" type="ORF">AZI98_04980</name>
</gene>
<evidence type="ECO:0000256" key="1">
    <source>
        <dbReference type="SAM" id="MobiDB-lite"/>
    </source>
</evidence>
<feature type="chain" id="PRO_5038642925" evidence="2">
    <location>
        <begin position="22"/>
        <end position="200"/>
    </location>
</feature>
<evidence type="ECO:0000313" key="4">
    <source>
        <dbReference type="EMBL" id="KZN96939.1"/>
    </source>
</evidence>
<accession>A0A164ANT1</accession>
<dbReference type="STRING" id="33936.AZI98_04980"/>
<feature type="signal peptide" evidence="2">
    <location>
        <begin position="1"/>
        <end position="21"/>
    </location>
</feature>
<protein>
    <submittedName>
        <fullName evidence="4">Spore gernimation protein GerD</fullName>
    </submittedName>
</protein>
<organism evidence="4 5">
    <name type="scientific">Aeribacillus pallidus</name>
    <dbReference type="NCBI Taxonomy" id="33936"/>
    <lineage>
        <taxon>Bacteria</taxon>
        <taxon>Bacillati</taxon>
        <taxon>Bacillota</taxon>
        <taxon>Bacilli</taxon>
        <taxon>Bacillales</taxon>
        <taxon>Bacillaceae</taxon>
        <taxon>Aeribacillus</taxon>
    </lineage>
</organism>
<accession>A0A165YCK7</accession>
<evidence type="ECO:0000313" key="5">
    <source>
        <dbReference type="Proteomes" id="UP000076476"/>
    </source>
</evidence>
<evidence type="ECO:0000256" key="2">
    <source>
        <dbReference type="SAM" id="SignalP"/>
    </source>
</evidence>
<dbReference type="RefSeq" id="WP_063387197.1">
    <property type="nucleotide sequence ID" value="NZ_LVHY01000063.1"/>
</dbReference>
<proteinExistence type="predicted"/>
<keyword evidence="5" id="KW-1185">Reference proteome</keyword>
<dbReference type="OrthoDB" id="2375836at2"/>